<accession>A0A101NHZ5</accession>
<dbReference type="OrthoDB" id="284233at2"/>
<dbReference type="GO" id="GO:0070007">
    <property type="term" value="F:glutamic-type endopeptidase activity"/>
    <property type="evidence" value="ECO:0007669"/>
    <property type="project" value="InterPro"/>
</dbReference>
<evidence type="ECO:0000313" key="2">
    <source>
        <dbReference type="Proteomes" id="UP000054241"/>
    </source>
</evidence>
<reference evidence="1 2" key="1">
    <citation type="submission" date="2015-10" db="EMBL/GenBank/DDBJ databases">
        <title>Draft genome sequence of Streptomyces cellostaticus DSM 40189, type strain for the species Streptomyces cellostaticus.</title>
        <authorList>
            <person name="Ruckert C."/>
            <person name="Winkler A."/>
            <person name="Kalinowski J."/>
            <person name="Kampfer P."/>
            <person name="Glaeser S."/>
        </authorList>
    </citation>
    <scope>NUCLEOTIDE SEQUENCE [LARGE SCALE GENOMIC DNA]</scope>
    <source>
        <strain evidence="1 2">DSM 40189</strain>
    </source>
</reference>
<comment type="caution">
    <text evidence="1">The sequence shown here is derived from an EMBL/GenBank/DDBJ whole genome shotgun (WGS) entry which is preliminary data.</text>
</comment>
<dbReference type="InterPro" id="IPR038656">
    <property type="entry name" value="Peptidase_G1_sf"/>
</dbReference>
<dbReference type="AlphaFoldDB" id="A0A101NHZ5"/>
<dbReference type="InterPro" id="IPR013320">
    <property type="entry name" value="ConA-like_dom_sf"/>
</dbReference>
<sequence>MKEENYGKVRTPGAYQYVHVAFNSGADTSITVFIGYVAPGADSWVQIDDVYLAPPYGNWAGYVVPSSPRNTAPTAVTASWVEPSFPCADTAAPDHVSDWVGLDGLDHGPYESLVQIGTAASCDNRDPHTGARVLVHQAFWEVINGGQDTGEQPVPGNRPVAAGDTMSASVVRRSSDPTTYVLPLSNLTRHWTAP</sequence>
<organism evidence="1 2">
    <name type="scientific">Streptomyces cellostaticus</name>
    <dbReference type="NCBI Taxonomy" id="67285"/>
    <lineage>
        <taxon>Bacteria</taxon>
        <taxon>Bacillati</taxon>
        <taxon>Actinomycetota</taxon>
        <taxon>Actinomycetes</taxon>
        <taxon>Kitasatosporales</taxon>
        <taxon>Streptomycetaceae</taxon>
        <taxon>Streptomyces</taxon>
    </lineage>
</organism>
<proteinExistence type="predicted"/>
<evidence type="ECO:0000313" key="1">
    <source>
        <dbReference type="EMBL" id="KUM93332.1"/>
    </source>
</evidence>
<name>A0A101NHZ5_9ACTN</name>
<dbReference type="InterPro" id="IPR000250">
    <property type="entry name" value="Peptidase_G1"/>
</dbReference>
<dbReference type="Proteomes" id="UP000054241">
    <property type="component" value="Unassembled WGS sequence"/>
</dbReference>
<dbReference type="Gene3D" id="2.60.120.700">
    <property type="entry name" value="Peptidase G1"/>
    <property type="match status" value="1"/>
</dbReference>
<keyword evidence="2" id="KW-1185">Reference proteome</keyword>
<protein>
    <submittedName>
        <fullName evidence="1">Uncharacterized protein</fullName>
    </submittedName>
</protein>
<gene>
    <name evidence="1" type="ORF">AQI88_26485</name>
</gene>
<dbReference type="EMBL" id="LMWL01000049">
    <property type="protein sequence ID" value="KUM93332.1"/>
    <property type="molecule type" value="Genomic_DNA"/>
</dbReference>
<dbReference type="SUPFAM" id="SSF49899">
    <property type="entry name" value="Concanavalin A-like lectins/glucanases"/>
    <property type="match status" value="1"/>
</dbReference>
<dbReference type="Pfam" id="PF01828">
    <property type="entry name" value="Peptidase_A4"/>
    <property type="match status" value="1"/>
</dbReference>
<dbReference type="RefSeq" id="WP_067003875.1">
    <property type="nucleotide sequence ID" value="NZ_BNDU01000003.1"/>
</dbReference>
<dbReference type="GO" id="GO:0006508">
    <property type="term" value="P:proteolysis"/>
    <property type="evidence" value="ECO:0007669"/>
    <property type="project" value="InterPro"/>
</dbReference>